<feature type="domain" description="Gelsolin-like" evidence="4">
    <location>
        <begin position="271"/>
        <end position="307"/>
    </location>
</feature>
<dbReference type="GO" id="GO:0015629">
    <property type="term" value="C:actin cytoskeleton"/>
    <property type="evidence" value="ECO:0007669"/>
    <property type="project" value="TreeGrafter"/>
</dbReference>
<name>A0AAN8C9V1_CHAGU</name>
<dbReference type="SUPFAM" id="SSF82754">
    <property type="entry name" value="C-terminal, gelsolin-like domain of Sec23/24"/>
    <property type="match status" value="1"/>
</dbReference>
<dbReference type="GO" id="GO:0005546">
    <property type="term" value="F:phosphatidylinositol-4,5-bisphosphate binding"/>
    <property type="evidence" value="ECO:0007669"/>
    <property type="project" value="TreeGrafter"/>
</dbReference>
<reference evidence="5 6" key="1">
    <citation type="journal article" date="2023" name="Mol. Biol. Evol.">
        <title>Genomics of Secondarily Temperate Adaptation in the Only Non-Antarctic Icefish.</title>
        <authorList>
            <person name="Rivera-Colon A.G."/>
            <person name="Rayamajhi N."/>
            <person name="Minhas B.F."/>
            <person name="Madrigal G."/>
            <person name="Bilyk K.T."/>
            <person name="Yoon V."/>
            <person name="Hune M."/>
            <person name="Gregory S."/>
            <person name="Cheng C.H.C."/>
            <person name="Catchen J.M."/>
        </authorList>
    </citation>
    <scope>NUCLEOTIDE SEQUENCE [LARGE SCALE GENOMIC DNA]</scope>
    <source>
        <tissue evidence="5">White muscle</tissue>
    </source>
</reference>
<dbReference type="PANTHER" id="PTHR11977:SF30">
    <property type="entry name" value="VILLIN-LIKE PROTEIN"/>
    <property type="match status" value="1"/>
</dbReference>
<dbReference type="Proteomes" id="UP001331515">
    <property type="component" value="Unassembled WGS sequence"/>
</dbReference>
<dbReference type="GO" id="GO:0051015">
    <property type="term" value="F:actin filament binding"/>
    <property type="evidence" value="ECO:0007669"/>
    <property type="project" value="InterPro"/>
</dbReference>
<accession>A0AAN8C9V1</accession>
<dbReference type="GO" id="GO:0008154">
    <property type="term" value="P:actin polymerization or depolymerization"/>
    <property type="evidence" value="ECO:0007669"/>
    <property type="project" value="TreeGrafter"/>
</dbReference>
<protein>
    <recommendedName>
        <fullName evidence="4">Gelsolin-like domain-containing protein</fullName>
    </recommendedName>
</protein>
<dbReference type="Pfam" id="PF00626">
    <property type="entry name" value="Gelsolin"/>
    <property type="match status" value="2"/>
</dbReference>
<dbReference type="SUPFAM" id="SSF55753">
    <property type="entry name" value="Actin depolymerizing proteins"/>
    <property type="match status" value="2"/>
</dbReference>
<dbReference type="InterPro" id="IPR007122">
    <property type="entry name" value="Villin/Gelsolin"/>
</dbReference>
<dbReference type="Gene3D" id="3.40.20.10">
    <property type="entry name" value="Severin"/>
    <property type="match status" value="4"/>
</dbReference>
<dbReference type="InterPro" id="IPR007123">
    <property type="entry name" value="Gelsolin-like_dom"/>
</dbReference>
<feature type="compositionally biased region" description="Basic and acidic residues" evidence="3">
    <location>
        <begin position="1"/>
        <end position="19"/>
    </location>
</feature>
<evidence type="ECO:0000313" key="6">
    <source>
        <dbReference type="Proteomes" id="UP001331515"/>
    </source>
</evidence>
<dbReference type="GO" id="GO:0051016">
    <property type="term" value="P:barbed-end actin filament capping"/>
    <property type="evidence" value="ECO:0007669"/>
    <property type="project" value="TreeGrafter"/>
</dbReference>
<dbReference type="InterPro" id="IPR029006">
    <property type="entry name" value="ADF-H/Gelsolin-like_dom_sf"/>
</dbReference>
<dbReference type="GO" id="GO:0005737">
    <property type="term" value="C:cytoplasm"/>
    <property type="evidence" value="ECO:0007669"/>
    <property type="project" value="TreeGrafter"/>
</dbReference>
<feature type="region of interest" description="Disordered" evidence="3">
    <location>
        <begin position="304"/>
        <end position="345"/>
    </location>
</feature>
<keyword evidence="6" id="KW-1185">Reference proteome</keyword>
<dbReference type="InterPro" id="IPR036180">
    <property type="entry name" value="Gelsolin-like_dom_sf"/>
</dbReference>
<dbReference type="CDD" id="cd11289">
    <property type="entry name" value="gelsolin_S2_like"/>
    <property type="match status" value="1"/>
</dbReference>
<feature type="region of interest" description="Disordered" evidence="3">
    <location>
        <begin position="1"/>
        <end position="22"/>
    </location>
</feature>
<keyword evidence="2" id="KW-0009">Actin-binding</keyword>
<proteinExistence type="predicted"/>
<dbReference type="SMART" id="SM00262">
    <property type="entry name" value="GEL"/>
    <property type="match status" value="2"/>
</dbReference>
<dbReference type="PANTHER" id="PTHR11977">
    <property type="entry name" value="VILLIN"/>
    <property type="match status" value="1"/>
</dbReference>
<feature type="domain" description="Gelsolin-like" evidence="4">
    <location>
        <begin position="151"/>
        <end position="218"/>
    </location>
</feature>
<evidence type="ECO:0000313" key="5">
    <source>
        <dbReference type="EMBL" id="KAK5897838.1"/>
    </source>
</evidence>
<evidence type="ECO:0000256" key="1">
    <source>
        <dbReference type="ARBA" id="ARBA00022837"/>
    </source>
</evidence>
<evidence type="ECO:0000256" key="2">
    <source>
        <dbReference type="ARBA" id="ARBA00023203"/>
    </source>
</evidence>
<dbReference type="FunFam" id="3.40.20.10:FF:000027">
    <property type="entry name" value="Villin 1"/>
    <property type="match status" value="1"/>
</dbReference>
<keyword evidence="1" id="KW-0106">Calcium</keyword>
<dbReference type="GO" id="GO:0051014">
    <property type="term" value="P:actin filament severing"/>
    <property type="evidence" value="ECO:0007669"/>
    <property type="project" value="TreeGrafter"/>
</dbReference>
<comment type="caution">
    <text evidence="5">The sequence shown here is derived from an EMBL/GenBank/DDBJ whole genome shotgun (WGS) entry which is preliminary data.</text>
</comment>
<gene>
    <name evidence="5" type="ORF">CgunFtcFv8_015306</name>
</gene>
<evidence type="ECO:0000256" key="3">
    <source>
        <dbReference type="SAM" id="MobiDB-lite"/>
    </source>
</evidence>
<dbReference type="AlphaFoldDB" id="A0AAN8C9V1"/>
<evidence type="ECO:0000259" key="4">
    <source>
        <dbReference type="Pfam" id="PF00626"/>
    </source>
</evidence>
<dbReference type="EMBL" id="JAURVH010001533">
    <property type="protein sequence ID" value="KAK5897838.1"/>
    <property type="molecule type" value="Genomic_DNA"/>
</dbReference>
<sequence length="345" mass="38251">MEPRFGSKIENPWSKERPSLRQTQHKFSRMTSDAYQDTFKSVSRKPGLQIWTINDMQMVPVPAQGFGNFFEGDCYIVLSMSKGSVHWTSTWGGGPVQYREGQGNESPRFRSYFKKGLIYKKGGVASGFHHVDTNVYNVLRLLHVKGRKHVTASEVEVSWSSFNNGDIFLLDMGKAIVQWNGPQSNRREKLKAVLLAQDIRDRERGGRAQIGVVEGGDEKDSPELMKVLMAVLGQRAGPLKEALPDDTPDQVQNTSVRLYHVFENGGDLVVQEVATQPLTQDLLRSTDCYILDQRGSSVMVWKGQAGVSRGEEGSSEPGGGLHQGQELPVQHQREGDGGGRGVGHV</sequence>
<organism evidence="5 6">
    <name type="scientific">Champsocephalus gunnari</name>
    <name type="common">Mackerel icefish</name>
    <dbReference type="NCBI Taxonomy" id="52237"/>
    <lineage>
        <taxon>Eukaryota</taxon>
        <taxon>Metazoa</taxon>
        <taxon>Chordata</taxon>
        <taxon>Craniata</taxon>
        <taxon>Vertebrata</taxon>
        <taxon>Euteleostomi</taxon>
        <taxon>Actinopterygii</taxon>
        <taxon>Neopterygii</taxon>
        <taxon>Teleostei</taxon>
        <taxon>Neoteleostei</taxon>
        <taxon>Acanthomorphata</taxon>
        <taxon>Eupercaria</taxon>
        <taxon>Perciformes</taxon>
        <taxon>Notothenioidei</taxon>
        <taxon>Channichthyidae</taxon>
        <taxon>Champsocephalus</taxon>
    </lineage>
</organism>